<evidence type="ECO:0000313" key="2">
    <source>
        <dbReference type="Proteomes" id="UP001317629"/>
    </source>
</evidence>
<reference evidence="1 2" key="1">
    <citation type="journal article" date="2023" name="Int. J. Syst. Evol. Microbiol.">
        <title>Methylocystis iwaonis sp. nov., a type II methane-oxidizing bacterium from surface soil of a rice paddy field in Japan, and emended description of the genus Methylocystis (ex Whittenbury et al. 1970) Bowman et al. 1993.</title>
        <authorList>
            <person name="Kaise H."/>
            <person name="Sawadogo J.B."/>
            <person name="Alam M.S."/>
            <person name="Ueno C."/>
            <person name="Dianou D."/>
            <person name="Shinjo R."/>
            <person name="Asakawa S."/>
        </authorList>
    </citation>
    <scope>NUCLEOTIDE SEQUENCE [LARGE SCALE GENOMIC DNA]</scope>
    <source>
        <strain evidence="1 2">SS37A-Re</strain>
    </source>
</reference>
<name>A0ABM8E570_9HYPH</name>
<organism evidence="1 2">
    <name type="scientific">Methylocystis iwaonis</name>
    <dbReference type="NCBI Taxonomy" id="2885079"/>
    <lineage>
        <taxon>Bacteria</taxon>
        <taxon>Pseudomonadati</taxon>
        <taxon>Pseudomonadota</taxon>
        <taxon>Alphaproteobacteria</taxon>
        <taxon>Hyphomicrobiales</taxon>
        <taxon>Methylocystaceae</taxon>
        <taxon>Methylocystis</taxon>
    </lineage>
</organism>
<protein>
    <submittedName>
        <fullName evidence="1">Uncharacterized protein</fullName>
    </submittedName>
</protein>
<dbReference type="RefSeq" id="WP_281930271.1">
    <property type="nucleotide sequence ID" value="NZ_AP027142.1"/>
</dbReference>
<gene>
    <name evidence="1" type="ORF">SS37A_05090</name>
</gene>
<dbReference type="EMBL" id="AP027142">
    <property type="protein sequence ID" value="BDV32980.1"/>
    <property type="molecule type" value="Genomic_DNA"/>
</dbReference>
<dbReference type="Proteomes" id="UP001317629">
    <property type="component" value="Chromosome"/>
</dbReference>
<accession>A0ABM8E570</accession>
<sequence length="84" mass="9564">MQTIAQLKQMRQEMIDELSKMPEYRAVQAMKKFIDEMSEIYGSDAPTVENKNQSDANSAAKAIEKRIVEGPVENVTQRVRAYSP</sequence>
<proteinExistence type="predicted"/>
<keyword evidence="2" id="KW-1185">Reference proteome</keyword>
<evidence type="ECO:0000313" key="1">
    <source>
        <dbReference type="EMBL" id="BDV32980.1"/>
    </source>
</evidence>